<comment type="caution">
    <text evidence="1">The sequence shown here is derived from an EMBL/GenBank/DDBJ whole genome shotgun (WGS) entry which is preliminary data.</text>
</comment>
<feature type="non-terminal residue" evidence="1">
    <location>
        <position position="100"/>
    </location>
</feature>
<organism evidence="1">
    <name type="scientific">marine sediment metagenome</name>
    <dbReference type="NCBI Taxonomy" id="412755"/>
    <lineage>
        <taxon>unclassified sequences</taxon>
        <taxon>metagenomes</taxon>
        <taxon>ecological metagenomes</taxon>
    </lineage>
</organism>
<dbReference type="AlphaFoldDB" id="X1T5S1"/>
<dbReference type="EMBL" id="BARW01007330">
    <property type="protein sequence ID" value="GAI86736.1"/>
    <property type="molecule type" value="Genomic_DNA"/>
</dbReference>
<name>X1T5S1_9ZZZZ</name>
<accession>X1T5S1</accession>
<proteinExistence type="predicted"/>
<gene>
    <name evidence="1" type="ORF">S12H4_15288</name>
</gene>
<evidence type="ECO:0000313" key="1">
    <source>
        <dbReference type="EMBL" id="GAI86736.1"/>
    </source>
</evidence>
<sequence length="100" mass="10770">MAKKYPSELNTKTVRIGIGAWALLTDISRRAGVTIAEALDLALKGHKPEPKPEPAQIPMTPVFFEPKSIESNGARHGAAAFKPKSITGNGVTHIKLKSIR</sequence>
<reference evidence="1" key="1">
    <citation type="journal article" date="2014" name="Front. Microbiol.">
        <title>High frequency of phylogenetically diverse reductive dehalogenase-homologous genes in deep subseafloor sedimentary metagenomes.</title>
        <authorList>
            <person name="Kawai M."/>
            <person name="Futagami T."/>
            <person name="Toyoda A."/>
            <person name="Takaki Y."/>
            <person name="Nishi S."/>
            <person name="Hori S."/>
            <person name="Arai W."/>
            <person name="Tsubouchi T."/>
            <person name="Morono Y."/>
            <person name="Uchiyama I."/>
            <person name="Ito T."/>
            <person name="Fujiyama A."/>
            <person name="Inagaki F."/>
            <person name="Takami H."/>
        </authorList>
    </citation>
    <scope>NUCLEOTIDE SEQUENCE</scope>
    <source>
        <strain evidence="1">Expedition CK06-06</strain>
    </source>
</reference>
<protein>
    <submittedName>
        <fullName evidence="1">Uncharacterized protein</fullName>
    </submittedName>
</protein>